<evidence type="ECO:0000259" key="1">
    <source>
        <dbReference type="Pfam" id="PF14353"/>
    </source>
</evidence>
<dbReference type="STRING" id="1391654.AKJ09_10010"/>
<proteinExistence type="predicted"/>
<reference evidence="2 3" key="1">
    <citation type="submission" date="2015-08" db="EMBL/GenBank/DDBJ databases">
        <authorList>
            <person name="Babu N.S."/>
            <person name="Beckwith C.J."/>
            <person name="Beseler K.G."/>
            <person name="Brison A."/>
            <person name="Carone J.V."/>
            <person name="Caskin T.P."/>
            <person name="Diamond M."/>
            <person name="Durham M.E."/>
            <person name="Foxe J.M."/>
            <person name="Go M."/>
            <person name="Henderson B.A."/>
            <person name="Jones I.B."/>
            <person name="McGettigan J.A."/>
            <person name="Micheletti S.J."/>
            <person name="Nasrallah M.E."/>
            <person name="Ortiz D."/>
            <person name="Piller C.R."/>
            <person name="Privatt S.R."/>
            <person name="Schneider S.L."/>
            <person name="Sharp S."/>
            <person name="Smith T.C."/>
            <person name="Stanton J.D."/>
            <person name="Ullery H.E."/>
            <person name="Wilson R.J."/>
            <person name="Serrano M.G."/>
            <person name="Buck G."/>
            <person name="Lee V."/>
            <person name="Wang Y."/>
            <person name="Carvalho R."/>
            <person name="Voegtly L."/>
            <person name="Shi R."/>
            <person name="Duckworth R."/>
            <person name="Johnson A."/>
            <person name="Loviza R."/>
            <person name="Walstead R."/>
            <person name="Shah Z."/>
            <person name="Kiflezghi M."/>
            <person name="Wade K."/>
            <person name="Ball S.L."/>
            <person name="Bradley K.W."/>
            <person name="Asai D.J."/>
            <person name="Bowman C.A."/>
            <person name="Russell D.A."/>
            <person name="Pope W.H."/>
            <person name="Jacobs-Sera D."/>
            <person name="Hendrix R.W."/>
            <person name="Hatfull G.F."/>
        </authorList>
    </citation>
    <scope>NUCLEOTIDE SEQUENCE [LARGE SCALE GENOMIC DNA]</scope>
    <source>
        <strain evidence="2 3">DSM 27648</strain>
    </source>
</reference>
<accession>A0A0K1QCG4</accession>
<dbReference type="RefSeq" id="WP_146654133.1">
    <property type="nucleotide sequence ID" value="NZ_CP012333.1"/>
</dbReference>
<keyword evidence="3" id="KW-1185">Reference proteome</keyword>
<dbReference type="InterPro" id="IPR025682">
    <property type="entry name" value="CpXC_dom"/>
</dbReference>
<feature type="domain" description="CpXC" evidence="1">
    <location>
        <begin position="9"/>
        <end position="127"/>
    </location>
</feature>
<dbReference type="Proteomes" id="UP000064967">
    <property type="component" value="Chromosome"/>
</dbReference>
<dbReference type="OrthoDB" id="5526787at2"/>
<name>A0A0K1QCG4_9BACT</name>
<dbReference type="PATRIC" id="fig|1391654.3.peg.10147"/>
<evidence type="ECO:0000313" key="2">
    <source>
        <dbReference type="EMBL" id="AKV03347.1"/>
    </source>
</evidence>
<dbReference type="AlphaFoldDB" id="A0A0K1QCG4"/>
<gene>
    <name evidence="2" type="ORF">AKJ09_10010</name>
</gene>
<organism evidence="2 3">
    <name type="scientific">Labilithrix luteola</name>
    <dbReference type="NCBI Taxonomy" id="1391654"/>
    <lineage>
        <taxon>Bacteria</taxon>
        <taxon>Pseudomonadati</taxon>
        <taxon>Myxococcota</taxon>
        <taxon>Polyangia</taxon>
        <taxon>Polyangiales</taxon>
        <taxon>Labilitrichaceae</taxon>
        <taxon>Labilithrix</taxon>
    </lineage>
</organism>
<dbReference type="Pfam" id="PF14353">
    <property type="entry name" value="CpXC"/>
    <property type="match status" value="1"/>
</dbReference>
<dbReference type="KEGG" id="llu:AKJ09_10010"/>
<sequence>MSASEERAVPCPSCNQVSNARVYTSIDASEEPALKDELLRGKLFVFTCPKCGHAARLVDPLFSYHDGAKDLVIQLDTLGKFDAAKAVASFGAKLPKTARVVRDGNSLIEKVKVFDAGLDDRIVEAFKLVARSTQPDARAARILFEAVEGTGEASRLRFTLLSKEGRISALAAPRPMYDNLELKLAKDKRLVTPEPFTVVDEAFAGLLLAG</sequence>
<dbReference type="EMBL" id="CP012333">
    <property type="protein sequence ID" value="AKV03347.1"/>
    <property type="molecule type" value="Genomic_DNA"/>
</dbReference>
<evidence type="ECO:0000313" key="3">
    <source>
        <dbReference type="Proteomes" id="UP000064967"/>
    </source>
</evidence>
<protein>
    <recommendedName>
        <fullName evidence="1">CpXC domain-containing protein</fullName>
    </recommendedName>
</protein>